<dbReference type="Pfam" id="PF13847">
    <property type="entry name" value="Methyltransf_31"/>
    <property type="match status" value="1"/>
</dbReference>
<feature type="domain" description="Methyltransferase" evidence="1">
    <location>
        <begin position="98"/>
        <end position="231"/>
    </location>
</feature>
<keyword evidence="2" id="KW-1185">Reference proteome</keyword>
<proteinExistence type="predicted"/>
<dbReference type="InterPro" id="IPR029063">
    <property type="entry name" value="SAM-dependent_MTases_sf"/>
</dbReference>
<dbReference type="AlphaFoldDB" id="A0A9Y4NHY7"/>
<name>A0A9Y4NHY7_9TELE</name>
<dbReference type="CDD" id="cd02440">
    <property type="entry name" value="AdoMet_MTases"/>
    <property type="match status" value="1"/>
</dbReference>
<evidence type="ECO:0000313" key="3">
    <source>
        <dbReference type="RefSeq" id="XP_008297616.1"/>
    </source>
</evidence>
<dbReference type="PANTHER" id="PTHR43591">
    <property type="entry name" value="METHYLTRANSFERASE"/>
    <property type="match status" value="1"/>
</dbReference>
<dbReference type="Proteomes" id="UP000694891">
    <property type="component" value="Unplaced"/>
</dbReference>
<dbReference type="Gene3D" id="3.40.50.150">
    <property type="entry name" value="Vaccinia Virus protein VP39"/>
    <property type="match status" value="1"/>
</dbReference>
<organism evidence="2 3">
    <name type="scientific">Stegastes partitus</name>
    <name type="common">bicolor damselfish</name>
    <dbReference type="NCBI Taxonomy" id="144197"/>
    <lineage>
        <taxon>Eukaryota</taxon>
        <taxon>Metazoa</taxon>
        <taxon>Chordata</taxon>
        <taxon>Craniata</taxon>
        <taxon>Vertebrata</taxon>
        <taxon>Euteleostomi</taxon>
        <taxon>Actinopterygii</taxon>
        <taxon>Neopterygii</taxon>
        <taxon>Teleostei</taxon>
        <taxon>Neoteleostei</taxon>
        <taxon>Acanthomorphata</taxon>
        <taxon>Ovalentaria</taxon>
        <taxon>Pomacentridae</taxon>
        <taxon>Stegastes</taxon>
    </lineage>
</organism>
<accession>A0A9Y4NHY7</accession>
<dbReference type="InterPro" id="IPR025714">
    <property type="entry name" value="Methyltranfer_dom"/>
</dbReference>
<gene>
    <name evidence="3" type="primary">mettl27</name>
</gene>
<dbReference type="SUPFAM" id="SSF53335">
    <property type="entry name" value="S-adenosyl-L-methionine-dependent methyltransferases"/>
    <property type="match status" value="1"/>
</dbReference>
<protein>
    <submittedName>
        <fullName evidence="3">Methyltransferase-like protein 27 isoform X1</fullName>
    </submittedName>
</protein>
<dbReference type="CTD" id="155368"/>
<reference evidence="3" key="1">
    <citation type="submission" date="2025-08" db="UniProtKB">
        <authorList>
            <consortium name="RefSeq"/>
        </authorList>
    </citation>
    <scope>IDENTIFICATION</scope>
</reference>
<evidence type="ECO:0000259" key="1">
    <source>
        <dbReference type="Pfam" id="PF13847"/>
    </source>
</evidence>
<sequence length="260" mass="29168">MLFDYVLIDWRVRTGRRNCLNKPTRETTICIMSAASNTFENVKAVILSAHEGTTSKEKVNFYNSWAQNYDQDVAVLDYRAPCLAANSISSHFSDEREAAVVLDVACGTGLVAKQMKNHGFRHFVGIDGSEVMLEMARESSLYQDLKQALLGEEPLPAQWENVFDVVVIVGALSAGQVPVYVVRDLCRSTKPGGYICMTTRSNRDNLEYKAALESELRKMEEEGLCTCVEVTQVKDWEKAVSEHEDGYISGAVYLYRKLQV</sequence>
<evidence type="ECO:0000313" key="2">
    <source>
        <dbReference type="Proteomes" id="UP000694891"/>
    </source>
</evidence>
<dbReference type="RefSeq" id="XP_008297616.1">
    <property type="nucleotide sequence ID" value="XM_008299394.1"/>
</dbReference>
<dbReference type="PANTHER" id="PTHR43591:SF101">
    <property type="entry name" value="METHYLTRANSFERASE-LIKE PROTEIN 27"/>
    <property type="match status" value="1"/>
</dbReference>